<dbReference type="OrthoDB" id="339325at2759"/>
<feature type="compositionally biased region" description="Basic and acidic residues" evidence="8">
    <location>
        <begin position="484"/>
        <end position="539"/>
    </location>
</feature>
<evidence type="ECO:0000313" key="11">
    <source>
        <dbReference type="EMBL" id="CAH1267384.1"/>
    </source>
</evidence>
<feature type="region of interest" description="Disordered" evidence="8">
    <location>
        <begin position="672"/>
        <end position="724"/>
    </location>
</feature>
<feature type="compositionally biased region" description="Basic and acidic residues" evidence="8">
    <location>
        <begin position="1206"/>
        <end position="1219"/>
    </location>
</feature>
<dbReference type="InterPro" id="IPR000719">
    <property type="entry name" value="Prot_kinase_dom"/>
</dbReference>
<feature type="domain" description="SAM" evidence="10">
    <location>
        <begin position="350"/>
        <end position="413"/>
    </location>
</feature>
<dbReference type="InterPro" id="IPR011009">
    <property type="entry name" value="Kinase-like_dom_sf"/>
</dbReference>
<dbReference type="InterPro" id="IPR017441">
    <property type="entry name" value="Protein_kinase_ATP_BS"/>
</dbReference>
<dbReference type="InterPro" id="IPR008271">
    <property type="entry name" value="Ser/Thr_kinase_AS"/>
</dbReference>
<reference evidence="11" key="1">
    <citation type="submission" date="2022-01" db="EMBL/GenBank/DDBJ databases">
        <authorList>
            <person name="Braso-Vives M."/>
        </authorList>
    </citation>
    <scope>NUCLEOTIDE SEQUENCE</scope>
</reference>
<dbReference type="Gene3D" id="1.10.510.10">
    <property type="entry name" value="Transferase(Phosphotransferase) domain 1"/>
    <property type="match status" value="1"/>
</dbReference>
<evidence type="ECO:0000256" key="8">
    <source>
        <dbReference type="SAM" id="MobiDB-lite"/>
    </source>
</evidence>
<dbReference type="PROSITE" id="PS00107">
    <property type="entry name" value="PROTEIN_KINASE_ATP"/>
    <property type="match status" value="1"/>
</dbReference>
<dbReference type="PROSITE" id="PS50105">
    <property type="entry name" value="SAM_DOMAIN"/>
    <property type="match status" value="1"/>
</dbReference>
<dbReference type="PANTHER" id="PTHR44329:SF288">
    <property type="entry name" value="MITOGEN-ACTIVATED PROTEIN KINASE KINASE KINASE 20"/>
    <property type="match status" value="1"/>
</dbReference>
<evidence type="ECO:0000256" key="2">
    <source>
        <dbReference type="ARBA" id="ARBA00022679"/>
    </source>
</evidence>
<feature type="binding site" evidence="6">
    <location>
        <position position="795"/>
    </location>
    <ligand>
        <name>ATP</name>
        <dbReference type="ChEBI" id="CHEBI:30616"/>
    </ligand>
</feature>
<feature type="compositionally biased region" description="Polar residues" evidence="8">
    <location>
        <begin position="1089"/>
        <end position="1106"/>
    </location>
</feature>
<feature type="coiled-coil region" evidence="7">
    <location>
        <begin position="726"/>
        <end position="753"/>
    </location>
</feature>
<keyword evidence="1" id="KW-0723">Serine/threonine-protein kinase</keyword>
<dbReference type="CDD" id="cd09487">
    <property type="entry name" value="SAM_superfamily"/>
    <property type="match status" value="1"/>
</dbReference>
<dbReference type="EMBL" id="OV696691">
    <property type="protein sequence ID" value="CAH1267384.1"/>
    <property type="molecule type" value="Genomic_DNA"/>
</dbReference>
<dbReference type="GO" id="GO:0004674">
    <property type="term" value="F:protein serine/threonine kinase activity"/>
    <property type="evidence" value="ECO:0007669"/>
    <property type="project" value="UniProtKB-KW"/>
</dbReference>
<feature type="compositionally biased region" description="Basic and acidic residues" evidence="8">
    <location>
        <begin position="416"/>
        <end position="436"/>
    </location>
</feature>
<dbReference type="InterPro" id="IPR013761">
    <property type="entry name" value="SAM/pointed_sf"/>
</dbReference>
<feature type="compositionally biased region" description="Polar residues" evidence="8">
    <location>
        <begin position="116"/>
        <end position="133"/>
    </location>
</feature>
<name>A0A8K0A2I2_BRALA</name>
<dbReference type="SMART" id="SM00220">
    <property type="entry name" value="S_TKc"/>
    <property type="match status" value="1"/>
</dbReference>
<dbReference type="InterPro" id="IPR051681">
    <property type="entry name" value="Ser/Thr_Kinases-Pseudokinases"/>
</dbReference>
<dbReference type="Pfam" id="PF07714">
    <property type="entry name" value="PK_Tyr_Ser-Thr"/>
    <property type="match status" value="1"/>
</dbReference>
<dbReference type="Gene3D" id="1.10.150.50">
    <property type="entry name" value="Transcription Factor, Ets-1"/>
    <property type="match status" value="1"/>
</dbReference>
<dbReference type="SMART" id="SM00454">
    <property type="entry name" value="SAM"/>
    <property type="match status" value="1"/>
</dbReference>
<dbReference type="PRINTS" id="PR00109">
    <property type="entry name" value="TYRKINASE"/>
</dbReference>
<keyword evidence="3 6" id="KW-0547">Nucleotide-binding</keyword>
<organism evidence="11 12">
    <name type="scientific">Branchiostoma lanceolatum</name>
    <name type="common">Common lancelet</name>
    <name type="synonym">Amphioxus lanceolatum</name>
    <dbReference type="NCBI Taxonomy" id="7740"/>
    <lineage>
        <taxon>Eukaryota</taxon>
        <taxon>Metazoa</taxon>
        <taxon>Chordata</taxon>
        <taxon>Cephalochordata</taxon>
        <taxon>Leptocardii</taxon>
        <taxon>Amphioxiformes</taxon>
        <taxon>Branchiostomatidae</taxon>
        <taxon>Branchiostoma</taxon>
    </lineage>
</organism>
<feature type="region of interest" description="Disordered" evidence="8">
    <location>
        <begin position="1076"/>
        <end position="1116"/>
    </location>
</feature>
<dbReference type="InterPro" id="IPR001660">
    <property type="entry name" value="SAM"/>
</dbReference>
<dbReference type="PROSITE" id="PS50011">
    <property type="entry name" value="PROTEIN_KINASE_DOM"/>
    <property type="match status" value="1"/>
</dbReference>
<evidence type="ECO:0000256" key="1">
    <source>
        <dbReference type="ARBA" id="ARBA00022527"/>
    </source>
</evidence>
<dbReference type="GO" id="GO:0005524">
    <property type="term" value="F:ATP binding"/>
    <property type="evidence" value="ECO:0007669"/>
    <property type="project" value="UniProtKB-UniRule"/>
</dbReference>
<dbReference type="SUPFAM" id="SSF47769">
    <property type="entry name" value="SAM/Pointed domain"/>
    <property type="match status" value="1"/>
</dbReference>
<evidence type="ECO:0000259" key="9">
    <source>
        <dbReference type="PROSITE" id="PS50011"/>
    </source>
</evidence>
<keyword evidence="2" id="KW-0808">Transferase</keyword>
<dbReference type="Proteomes" id="UP000838412">
    <property type="component" value="Chromosome 6"/>
</dbReference>
<feature type="compositionally biased region" description="Polar residues" evidence="8">
    <location>
        <begin position="675"/>
        <end position="684"/>
    </location>
</feature>
<dbReference type="SUPFAM" id="SSF56112">
    <property type="entry name" value="Protein kinase-like (PK-like)"/>
    <property type="match status" value="1"/>
</dbReference>
<feature type="compositionally biased region" description="Polar residues" evidence="8">
    <location>
        <begin position="557"/>
        <end position="572"/>
    </location>
</feature>
<feature type="compositionally biased region" description="Acidic residues" evidence="8">
    <location>
        <begin position="1189"/>
        <end position="1199"/>
    </location>
</feature>
<proteinExistence type="predicted"/>
<protein>
    <submittedName>
        <fullName evidence="11">MAP3K13 protein</fullName>
    </submittedName>
</protein>
<feature type="compositionally biased region" description="Basic and acidic residues" evidence="8">
    <location>
        <begin position="606"/>
        <end position="618"/>
    </location>
</feature>
<gene>
    <name evidence="11" type="primary">MAP3K13</name>
    <name evidence="11" type="ORF">BLAG_LOCUS20759</name>
</gene>
<dbReference type="PROSITE" id="PS00108">
    <property type="entry name" value="PROTEIN_KINASE_ST"/>
    <property type="match status" value="1"/>
</dbReference>
<keyword evidence="5 6" id="KW-0067">ATP-binding</keyword>
<dbReference type="PANTHER" id="PTHR44329">
    <property type="entry name" value="SERINE/THREONINE-PROTEIN KINASE TNNI3K-RELATED"/>
    <property type="match status" value="1"/>
</dbReference>
<evidence type="ECO:0000256" key="4">
    <source>
        <dbReference type="ARBA" id="ARBA00022777"/>
    </source>
</evidence>
<feature type="region of interest" description="Disordered" evidence="8">
    <location>
        <begin position="94"/>
        <end position="154"/>
    </location>
</feature>
<dbReference type="CDD" id="cd13999">
    <property type="entry name" value="STKc_MAP3K-like"/>
    <property type="match status" value="1"/>
</dbReference>
<sequence>MAKSQQKYKLSDKNRKLVMDLARENEELSRDVMKLQSALDIHHRQVDSENKSVRGMMRKAIGGARWQAGAQGKLTTFKSISDIEDDVLGDIENSRMEKKRAVNKRPPSGRQPAAIKNSSVPKDSTLLYNQGTKGSVGKEPTTDRLTAGGKDKISERKPVIRDNICEREARHIEGQNPALGFIGMDVAQPSKILKRPSSASGTRGQKAGKPKGVLIDRKHKRSLSTKSKESGGDFVVNGKKRMQSMQKVSFDEEVKDAEDNVGNGELEEPEVQIVTTGKTYQDRLVSMRAKVLNDTNNDQVNAKPQRYMNKTISAKLKANPAPPAAKTNHTRRREGICVRSEVTTSCDPAVAAWLASLNLMEQDKYVKIFADNEIDLEGLRLLSDSEDQLARMGVTAIGAMNKIMFGVEQLRNSFDKAKEKSTKAEAPTTERKEPVKGKPFSAGVTKRPASSGTRSVDVVPKERKSKRPVSADVVRRSRAGVKQAAEKASHRQQEEERQKRQKERMEQRKKAERDKMAARFLEKRKEAELKEEMTAEDRGSSGASSSPDMELEDIESNVDSSRTTSQASTWSREPQGISLTLEGLGLGKATPRGGESDGPDSGNRQETGRKDSERRLDTGGRTNRSRQREHVSNDVELQVSGLQQRGKENEQTSREIVDKIQRQLEEIQMVYKPKSPTSPHNIAAQSHAGKDPGEEMIVPENTGNKREFGSGRPVAMTASPSKQDLMRQLRKEQDKHRKEIRHLESELKRLKFKDPLRNCQIVEKDIIYSTKDLLGEGAFSRVFRGVYNGTEVAIKRLRSPLSAADKNYFGAEVSLLRELRHPRVVLLLGVCTTADLPIMVLEYMAQGSLYHWLHGEERPDLDHVLYYQIARDTALGMNYLHNRKPAVLHLDLKSMNVLLDSQLRAKIADFGFSKLRHDADVKASQSGHLRGTPAWMAPELINQGNITTKVDVYSFGMILWEMLTRKHPYLGLSMFQVMECVRLNQRPEIPDYCPIGLSRLIGLCWAHNPARRSSFKDILISLESLSFPPEWRSLLSAAGIPRQAMEDANSAQRIIHLVSNSVVLSREELDKAVVTGEVPRSDDQGLDTAKSTNSNTEQKENFTTGGNPWADTKLDLDFGSSSDDEAAFQGNHINTHGVSSAATAQSLTKRTYKISSPRKEELFKVQRSVHVPRMWKGTWAESEDRPEVEASDSGSEDSLEASIQIADRDSDPKSGRDVGAKVTAPPPPPPVADYEKYLQRTSYVSPEQLQVKKKVQQSKENSAIGGQQGGANRHKKGPPKTAQPVIPASLLQEQKQRLRPVDLTRPQELPDISRVGQDRLVTIAEILKKAVGERRVAMNMADDIHSIEQSYSAVWSVDN</sequence>
<evidence type="ECO:0000256" key="5">
    <source>
        <dbReference type="ARBA" id="ARBA00022840"/>
    </source>
</evidence>
<feature type="domain" description="Protein kinase" evidence="9">
    <location>
        <begin position="768"/>
        <end position="1025"/>
    </location>
</feature>
<evidence type="ECO:0000259" key="10">
    <source>
        <dbReference type="PROSITE" id="PS50105"/>
    </source>
</evidence>
<feature type="compositionally biased region" description="Basic and acidic residues" evidence="8">
    <location>
        <begin position="645"/>
        <end position="655"/>
    </location>
</feature>
<evidence type="ECO:0000313" key="12">
    <source>
        <dbReference type="Proteomes" id="UP000838412"/>
    </source>
</evidence>
<accession>A0A8K0A2I2</accession>
<dbReference type="Pfam" id="PF00536">
    <property type="entry name" value="SAM_1"/>
    <property type="match status" value="1"/>
</dbReference>
<feature type="coiled-coil region" evidence="7">
    <location>
        <begin position="18"/>
        <end position="45"/>
    </location>
</feature>
<evidence type="ECO:0000256" key="6">
    <source>
        <dbReference type="PROSITE-ProRule" id="PRU10141"/>
    </source>
</evidence>
<feature type="region of interest" description="Disordered" evidence="8">
    <location>
        <begin position="194"/>
        <end position="213"/>
    </location>
</feature>
<evidence type="ECO:0000256" key="7">
    <source>
        <dbReference type="SAM" id="Coils"/>
    </source>
</evidence>
<feature type="region of interest" description="Disordered" evidence="8">
    <location>
        <begin position="416"/>
        <end position="655"/>
    </location>
</feature>
<feature type="region of interest" description="Disordered" evidence="8">
    <location>
        <begin position="1180"/>
        <end position="1283"/>
    </location>
</feature>
<keyword evidence="12" id="KW-1185">Reference proteome</keyword>
<keyword evidence="7" id="KW-0175">Coiled coil</keyword>
<keyword evidence="4" id="KW-0418">Kinase</keyword>
<dbReference type="InterPro" id="IPR001245">
    <property type="entry name" value="Ser-Thr/Tyr_kinase_cat_dom"/>
</dbReference>
<evidence type="ECO:0000256" key="3">
    <source>
        <dbReference type="ARBA" id="ARBA00022741"/>
    </source>
</evidence>